<proteinExistence type="predicted"/>
<evidence type="ECO:0000256" key="1">
    <source>
        <dbReference type="SAM" id="Phobius"/>
    </source>
</evidence>
<organism evidence="2 3">
    <name type="scientific">Actinokineospora soli</name>
    <dbReference type="NCBI Taxonomy" id="1048753"/>
    <lineage>
        <taxon>Bacteria</taxon>
        <taxon>Bacillati</taxon>
        <taxon>Actinomycetota</taxon>
        <taxon>Actinomycetes</taxon>
        <taxon>Pseudonocardiales</taxon>
        <taxon>Pseudonocardiaceae</taxon>
        <taxon>Actinokineospora</taxon>
    </lineage>
</organism>
<evidence type="ECO:0000313" key="2">
    <source>
        <dbReference type="EMBL" id="MFC7614160.1"/>
    </source>
</evidence>
<keyword evidence="1" id="KW-0472">Membrane</keyword>
<evidence type="ECO:0000313" key="3">
    <source>
        <dbReference type="Proteomes" id="UP001596512"/>
    </source>
</evidence>
<reference evidence="3" key="1">
    <citation type="journal article" date="2019" name="Int. J. Syst. Evol. Microbiol.">
        <title>The Global Catalogue of Microorganisms (GCM) 10K type strain sequencing project: providing services to taxonomists for standard genome sequencing and annotation.</title>
        <authorList>
            <consortium name="The Broad Institute Genomics Platform"/>
            <consortium name="The Broad Institute Genome Sequencing Center for Infectious Disease"/>
            <person name="Wu L."/>
            <person name="Ma J."/>
        </authorList>
    </citation>
    <scope>NUCLEOTIDE SEQUENCE [LARGE SCALE GENOMIC DNA]</scope>
    <source>
        <strain evidence="3">JCM 17695</strain>
    </source>
</reference>
<keyword evidence="1" id="KW-1133">Transmembrane helix</keyword>
<keyword evidence="3" id="KW-1185">Reference proteome</keyword>
<accession>A0ABW2TKA5</accession>
<name>A0ABW2TKA5_9PSEU</name>
<dbReference type="EMBL" id="JBHTEY010000004">
    <property type="protein sequence ID" value="MFC7614160.1"/>
    <property type="molecule type" value="Genomic_DNA"/>
</dbReference>
<keyword evidence="1" id="KW-0812">Transmembrane</keyword>
<protein>
    <submittedName>
        <fullName evidence="2">Uncharacterized protein</fullName>
    </submittedName>
</protein>
<feature type="transmembrane region" description="Helical" evidence="1">
    <location>
        <begin position="20"/>
        <end position="48"/>
    </location>
</feature>
<dbReference type="Proteomes" id="UP001596512">
    <property type="component" value="Unassembled WGS sequence"/>
</dbReference>
<comment type="caution">
    <text evidence="2">The sequence shown here is derived from an EMBL/GenBank/DDBJ whole genome shotgun (WGS) entry which is preliminary data.</text>
</comment>
<gene>
    <name evidence="2" type="ORF">ACFQV2_12015</name>
</gene>
<sequence>MLALVLPALKDPKARVPALLGAAVALAATPFLPTGVPILLALFGLLAVPRAEEKVEVPS</sequence>